<dbReference type="PANTHER" id="PTHR11208">
    <property type="entry name" value="RNA-BINDING PROTEIN RELATED"/>
    <property type="match status" value="1"/>
</dbReference>
<dbReference type="FunFam" id="1.20.5.4010:FF:000002">
    <property type="entry name" value="Held out wings, isoform D"/>
    <property type="match status" value="1"/>
</dbReference>
<organism evidence="5 6">
    <name type="scientific">Steinernema carpocapsae</name>
    <name type="common">Entomopathogenic nematode</name>
    <dbReference type="NCBI Taxonomy" id="34508"/>
    <lineage>
        <taxon>Eukaryota</taxon>
        <taxon>Metazoa</taxon>
        <taxon>Ecdysozoa</taxon>
        <taxon>Nematoda</taxon>
        <taxon>Chromadorea</taxon>
        <taxon>Rhabditida</taxon>
        <taxon>Tylenchina</taxon>
        <taxon>Panagrolaimomorpha</taxon>
        <taxon>Strongyloidoidea</taxon>
        <taxon>Steinernematidae</taxon>
        <taxon>Steinernema</taxon>
    </lineage>
</organism>
<proteinExistence type="predicted"/>
<dbReference type="GO" id="GO:0003727">
    <property type="term" value="F:single-stranded RNA binding"/>
    <property type="evidence" value="ECO:0007669"/>
    <property type="project" value="UniProtKB-ARBA"/>
</dbReference>
<dbReference type="AlphaFoldDB" id="A0A4U5PI42"/>
<dbReference type="Gene3D" id="3.30.1370.10">
    <property type="entry name" value="K Homology domain, type 1"/>
    <property type="match status" value="1"/>
</dbReference>
<dbReference type="InterPro" id="IPR055256">
    <property type="entry name" value="KH_1_KHDC4/BBP-like"/>
</dbReference>
<dbReference type="PANTHER" id="PTHR11208:SF125">
    <property type="entry name" value="KH DOMAIN-CONTAINING RNA-BINDING PROTEIN QKI"/>
    <property type="match status" value="1"/>
</dbReference>
<sequence>MDDPNSPPATTSSASSSLAALPSTAAPLSTTHVVASLPGGTVIEHHQDVSAMLNGDFSTMLQSANGTLLTSSSNGSTPISSAAINNNNPAIANNNPTNTTYTIDYLTQLLKDKKQLAAFPNVFHHLERLVDDEINKVRVTLFQTDFIKEAMVLPEAVGDVVTITEKVFVPAKEYPDYNFVGRILGPRGMTAKQLEQETGCKIMVRGKGSMRDKKKEEMNRGKANWEHLQEELHVLIQCEDTPNRCEVKIKRAVEQVKKLLVPAPEGEDELKRKQLMELAIINGTFRNSGQQATAAQLAAAVASSTNKQQLLLLENAAANQRLLTPTLTGVPAGTIRSPNLAGAPIIMSPSRNGQNPAAAANVAAALAQIQQNPLVASVPNPATNPTAAIEYQQLMLNSMHYDPVNGYQSVPASAAAAIQQQQQQQYVAALMNASAAATPFLGDYAAAVAAANAAAGGGLDISQAAKRTFPNLRHNRRPASRPRAPTRSPIQGFRWQDEHLTSHLPYTDHQLPTTYYNTDQMLLITLPYYYSSLC</sequence>
<evidence type="ECO:0000256" key="1">
    <source>
        <dbReference type="ARBA" id="ARBA00022473"/>
    </source>
</evidence>
<feature type="domain" description="K Homology" evidence="4">
    <location>
        <begin position="161"/>
        <end position="257"/>
    </location>
</feature>
<dbReference type="Proteomes" id="UP000298663">
    <property type="component" value="Unassembled WGS sequence"/>
</dbReference>
<accession>A0A4U5PI42</accession>
<dbReference type="InterPro" id="IPR036612">
    <property type="entry name" value="KH_dom_type_1_sf"/>
</dbReference>
<dbReference type="InterPro" id="IPR045071">
    <property type="entry name" value="BBP-like"/>
</dbReference>
<evidence type="ECO:0000256" key="2">
    <source>
        <dbReference type="ARBA" id="ARBA00022884"/>
    </source>
</evidence>
<reference evidence="5 6" key="2">
    <citation type="journal article" date="2019" name="G3 (Bethesda)">
        <title>Hybrid Assembly of the Genome of the Entomopathogenic Nematode Steinernema carpocapsae Identifies the X-Chromosome.</title>
        <authorList>
            <person name="Serra L."/>
            <person name="Macchietto M."/>
            <person name="Macias-Munoz A."/>
            <person name="McGill C.J."/>
            <person name="Rodriguez I.M."/>
            <person name="Rodriguez B."/>
            <person name="Murad R."/>
            <person name="Mortazavi A."/>
        </authorList>
    </citation>
    <scope>NUCLEOTIDE SEQUENCE [LARGE SCALE GENOMIC DNA]</scope>
    <source>
        <strain evidence="5 6">ALL</strain>
    </source>
</reference>
<dbReference type="PROSITE" id="PS50084">
    <property type="entry name" value="KH_TYPE_1"/>
    <property type="match status" value="1"/>
</dbReference>
<gene>
    <name evidence="5" type="ORF">L596_010350</name>
</gene>
<keyword evidence="6" id="KW-1185">Reference proteome</keyword>
<dbReference type="InterPro" id="IPR004087">
    <property type="entry name" value="KH_dom"/>
</dbReference>
<comment type="caution">
    <text evidence="5">The sequence shown here is derived from an EMBL/GenBank/DDBJ whole genome shotgun (WGS) entry which is preliminary data.</text>
</comment>
<evidence type="ECO:0000313" key="6">
    <source>
        <dbReference type="Proteomes" id="UP000298663"/>
    </source>
</evidence>
<evidence type="ECO:0000256" key="3">
    <source>
        <dbReference type="PROSITE-ProRule" id="PRU00117"/>
    </source>
</evidence>
<dbReference type="Gene3D" id="1.20.5.4010">
    <property type="match status" value="1"/>
</dbReference>
<dbReference type="SUPFAM" id="SSF54791">
    <property type="entry name" value="Eukaryotic type KH-domain (KH-domain type I)"/>
    <property type="match status" value="1"/>
</dbReference>
<dbReference type="OrthoDB" id="6777263at2759"/>
<dbReference type="GO" id="GO:0003729">
    <property type="term" value="F:mRNA binding"/>
    <property type="evidence" value="ECO:0007669"/>
    <property type="project" value="TreeGrafter"/>
</dbReference>
<protein>
    <recommendedName>
        <fullName evidence="4">K Homology domain-containing protein</fullName>
    </recommendedName>
</protein>
<name>A0A4U5PI42_STECR</name>
<dbReference type="GO" id="GO:0005634">
    <property type="term" value="C:nucleus"/>
    <property type="evidence" value="ECO:0007669"/>
    <property type="project" value="TreeGrafter"/>
</dbReference>
<keyword evidence="2 3" id="KW-0694">RNA-binding</keyword>
<dbReference type="FunFam" id="3.30.1370.10:FF:000028">
    <property type="entry name" value="protein quaking isoform X2"/>
    <property type="match status" value="1"/>
</dbReference>
<evidence type="ECO:0000259" key="4">
    <source>
        <dbReference type="SMART" id="SM00322"/>
    </source>
</evidence>
<dbReference type="GO" id="GO:0048024">
    <property type="term" value="P:regulation of mRNA splicing, via spliceosome"/>
    <property type="evidence" value="ECO:0007669"/>
    <property type="project" value="TreeGrafter"/>
</dbReference>
<reference evidence="5 6" key="1">
    <citation type="journal article" date="2015" name="Genome Biol.">
        <title>Comparative genomics of Steinernema reveals deeply conserved gene regulatory networks.</title>
        <authorList>
            <person name="Dillman A.R."/>
            <person name="Macchietto M."/>
            <person name="Porter C.F."/>
            <person name="Rogers A."/>
            <person name="Williams B."/>
            <person name="Antoshechkin I."/>
            <person name="Lee M.M."/>
            <person name="Goodwin Z."/>
            <person name="Lu X."/>
            <person name="Lewis E.E."/>
            <person name="Goodrich-Blair H."/>
            <person name="Stock S.P."/>
            <person name="Adams B.J."/>
            <person name="Sternberg P.W."/>
            <person name="Mortazavi A."/>
        </authorList>
    </citation>
    <scope>NUCLEOTIDE SEQUENCE [LARGE SCALE GENOMIC DNA]</scope>
    <source>
        <strain evidence="5 6">ALL</strain>
    </source>
</reference>
<dbReference type="EMBL" id="AZBU02000002">
    <property type="protein sequence ID" value="TKR96312.1"/>
    <property type="molecule type" value="Genomic_DNA"/>
</dbReference>
<dbReference type="Pfam" id="PF16544">
    <property type="entry name" value="STAR_dimer"/>
    <property type="match status" value="1"/>
</dbReference>
<dbReference type="SMART" id="SM00322">
    <property type="entry name" value="KH"/>
    <property type="match status" value="1"/>
</dbReference>
<dbReference type="Pfam" id="PF22675">
    <property type="entry name" value="KH-I_KHDC4-BBP"/>
    <property type="match status" value="1"/>
</dbReference>
<dbReference type="InterPro" id="IPR032377">
    <property type="entry name" value="STAR_dimer"/>
</dbReference>
<keyword evidence="1" id="KW-0217">Developmental protein</keyword>
<dbReference type="GO" id="GO:0043186">
    <property type="term" value="C:P granule"/>
    <property type="evidence" value="ECO:0007669"/>
    <property type="project" value="UniProtKB-ARBA"/>
</dbReference>
<evidence type="ECO:0000313" key="5">
    <source>
        <dbReference type="EMBL" id="TKR96312.1"/>
    </source>
</evidence>